<evidence type="ECO:0000256" key="5">
    <source>
        <dbReference type="ARBA" id="ARBA00023070"/>
    </source>
</evidence>
<feature type="domain" description="Amine oxidase" evidence="7">
    <location>
        <begin position="32"/>
        <end position="429"/>
    </location>
</feature>
<dbReference type="PATRIC" id="fig|1389415.4.peg.298"/>
<evidence type="ECO:0000256" key="1">
    <source>
        <dbReference type="ARBA" id="ARBA00004814"/>
    </source>
</evidence>
<evidence type="ECO:0000256" key="2">
    <source>
        <dbReference type="ARBA" id="ARBA00005833"/>
    </source>
</evidence>
<evidence type="ECO:0000259" key="7">
    <source>
        <dbReference type="Pfam" id="PF01593"/>
    </source>
</evidence>
<organism evidence="8 9">
    <name type="scientific">Photorhabdus temperata J3</name>
    <dbReference type="NCBI Taxonomy" id="1389415"/>
    <lineage>
        <taxon>Bacteria</taxon>
        <taxon>Pseudomonadati</taxon>
        <taxon>Pseudomonadota</taxon>
        <taxon>Gammaproteobacteria</taxon>
        <taxon>Enterobacterales</taxon>
        <taxon>Morganellaceae</taxon>
        <taxon>Photorhabdus</taxon>
    </lineage>
</organism>
<dbReference type="GO" id="GO:0009851">
    <property type="term" value="P:auxin biosynthetic process"/>
    <property type="evidence" value="ECO:0007669"/>
    <property type="project" value="UniProtKB-KW"/>
</dbReference>
<dbReference type="RefSeq" id="WP_023043507.1">
    <property type="nucleotide sequence ID" value="NZ_AXDT01000016.1"/>
</dbReference>
<keyword evidence="5" id="KW-0073">Auxin biosynthesis</keyword>
<comment type="pathway">
    <text evidence="1">Plant hormone metabolism; auxin biosynthesis.</text>
</comment>
<reference evidence="8 9" key="1">
    <citation type="submission" date="2013-10" db="EMBL/GenBank/DDBJ databases">
        <title>Whole Genome Shotgun Sequence of Photorhabdus temperata J3.</title>
        <authorList>
            <person name="Park G.-S."/>
            <person name="Hong S.-J."/>
            <person name="Shin J.-H."/>
        </authorList>
    </citation>
    <scope>NUCLEOTIDE SEQUENCE [LARGE SCALE GENOMIC DNA]</scope>
    <source>
        <strain evidence="8 9">J3</strain>
    </source>
</reference>
<proteinExistence type="inferred from homology"/>
<keyword evidence="9" id="KW-1185">Reference proteome</keyword>
<evidence type="ECO:0000256" key="3">
    <source>
        <dbReference type="ARBA" id="ARBA00012535"/>
    </source>
</evidence>
<dbReference type="InterPro" id="IPR002937">
    <property type="entry name" value="Amino_oxidase"/>
</dbReference>
<dbReference type="Gene3D" id="3.50.50.60">
    <property type="entry name" value="FAD/NAD(P)-binding domain"/>
    <property type="match status" value="1"/>
</dbReference>
<accession>U7R3K7</accession>
<gene>
    <name evidence="8" type="ORF">O185_01555</name>
</gene>
<dbReference type="GO" id="GO:0050361">
    <property type="term" value="F:tryptophan 2-monooxygenase activity"/>
    <property type="evidence" value="ECO:0007669"/>
    <property type="project" value="UniProtKB-EC"/>
</dbReference>
<dbReference type="Pfam" id="PF01593">
    <property type="entry name" value="Amino_oxidase"/>
    <property type="match status" value="1"/>
</dbReference>
<dbReference type="EC" id="1.13.12.3" evidence="3"/>
<evidence type="ECO:0000256" key="4">
    <source>
        <dbReference type="ARBA" id="ARBA00017871"/>
    </source>
</evidence>
<comment type="catalytic activity">
    <reaction evidence="6">
        <text>L-tryptophan + O2 = indole-3-acetamide + CO2 + H2O</text>
        <dbReference type="Rhea" id="RHEA:16165"/>
        <dbReference type="ChEBI" id="CHEBI:15377"/>
        <dbReference type="ChEBI" id="CHEBI:15379"/>
        <dbReference type="ChEBI" id="CHEBI:16031"/>
        <dbReference type="ChEBI" id="CHEBI:16526"/>
        <dbReference type="ChEBI" id="CHEBI:57912"/>
        <dbReference type="EC" id="1.13.12.3"/>
    </reaction>
</comment>
<dbReference type="Proteomes" id="UP000017133">
    <property type="component" value="Unassembled WGS sequence"/>
</dbReference>
<dbReference type="InterPro" id="IPR050281">
    <property type="entry name" value="Flavin_monoamine_oxidase"/>
</dbReference>
<comment type="similarity">
    <text evidence="2">Belongs to the tryptophan 2-monooxygenase family.</text>
</comment>
<dbReference type="PANTHER" id="PTHR10742:SF410">
    <property type="entry name" value="LYSINE-SPECIFIC HISTONE DEMETHYLASE 2"/>
    <property type="match status" value="1"/>
</dbReference>
<dbReference type="Gene3D" id="3.90.660.10">
    <property type="match status" value="2"/>
</dbReference>
<evidence type="ECO:0000313" key="8">
    <source>
        <dbReference type="EMBL" id="ERT14814.1"/>
    </source>
</evidence>
<dbReference type="Gene3D" id="1.10.405.40">
    <property type="match status" value="1"/>
</dbReference>
<dbReference type="AlphaFoldDB" id="U7R3K7"/>
<evidence type="ECO:0000313" key="9">
    <source>
        <dbReference type="Proteomes" id="UP000017133"/>
    </source>
</evidence>
<protein>
    <recommendedName>
        <fullName evidence="4">Tryptophan 2-monooxygenase</fullName>
        <ecNumber evidence="3">1.13.12.3</ecNumber>
    </recommendedName>
</protein>
<dbReference type="EMBL" id="AXDT01000016">
    <property type="protein sequence ID" value="ERT14814.1"/>
    <property type="molecule type" value="Genomic_DNA"/>
</dbReference>
<dbReference type="InterPro" id="IPR036188">
    <property type="entry name" value="FAD/NAD-bd_sf"/>
</dbReference>
<evidence type="ECO:0000256" key="6">
    <source>
        <dbReference type="ARBA" id="ARBA00047321"/>
    </source>
</evidence>
<name>U7R3K7_PHOTE</name>
<comment type="caution">
    <text evidence="8">The sequence shown here is derived from an EMBL/GenBank/DDBJ whole genome shotgun (WGS) entry which is preliminary data.</text>
</comment>
<dbReference type="PANTHER" id="PTHR10742">
    <property type="entry name" value="FLAVIN MONOAMINE OXIDASE"/>
    <property type="match status" value="1"/>
</dbReference>
<dbReference type="SUPFAM" id="SSF51905">
    <property type="entry name" value="FAD/NAD(P)-binding domain"/>
    <property type="match status" value="1"/>
</dbReference>
<sequence length="537" mass="62784">MTNSRIEMDQISYKDDSQDGLSIDVAIIGAGVSGLYAGYRLLTGEYSDSIHHPSSVHIFDLDDRIGGRLLSIKLPGTDIIGELGGMRYMTSQKITTKLIEDVFRLNYKSFPLGNPKKHFYYFRKQRFKGNAWDIAQKNNQEFKTHYYLNKDEEGYSPNQLFNKVIYDVLMDDPWFIKNYENSVKRINKYIHEFKISSRQWDDIKINLSYYRNSSPYNGMKVREIGFWSLIKDRIGQEGFSFLADSGGYFSNTINWNAAEAMPYMVGDFSSEDVEYRTIENGYDQLAYALAKNYNESRGSQLWIRNQLITFNKSSNENRNYSLKFWNKKGKYYWTVYADKIILAMPRWSLKILDQENFFFDKKTENELQRNIDSVFSEPSFKLLMGFEYPWWTKDFGAVAGKSITDLPIRQCYYFGTDPKNSHSLFLGSYNDMRTVSFWTPLIQQKYNQDFKFEGIKPDNEYLQKFKPHPTKLVSKEKIERISVPGSEASKNLVDEAVKQIEELHGVNIPHPYIARIKDWSQDPYGGGYHALYAPPYM</sequence>
<dbReference type="SUPFAM" id="SSF54373">
    <property type="entry name" value="FAD-linked reductases, C-terminal domain"/>
    <property type="match status" value="1"/>
</dbReference>